<dbReference type="InterPro" id="IPR023631">
    <property type="entry name" value="Amidase_dom"/>
</dbReference>
<protein>
    <submittedName>
        <fullName evidence="2">Amidase</fullName>
    </submittedName>
</protein>
<reference evidence="2 3" key="5">
    <citation type="journal article" date="2010" name="Appl. Environ. Microbiol.">
        <title>phrR-like gene praR of Azorhizobium caulinodans ORS571 is essential for symbiosis with Sesbania rostrata and is involved in expression of reb genes.</title>
        <authorList>
            <person name="Akiba N."/>
            <person name="Aono T."/>
            <person name="Toyazaki H."/>
            <person name="Sato S."/>
            <person name="Oyaizu H."/>
        </authorList>
    </citation>
    <scope>NUCLEOTIDE SEQUENCE [LARGE SCALE GENOMIC DNA]</scope>
    <source>
        <strain evidence="3">ATCC 43989 / DSM 5975 / JCM 20966 / LMG 6465 / NBRC 14845 / NCIMB 13405 / ORS 571</strain>
    </source>
</reference>
<reference evidence="2 3" key="6">
    <citation type="journal article" date="2011" name="Appl. Environ. Microbiol.">
        <title>Involvement of the azorhizobial chromosome partition gene (parA) in the onset of bacteroid differentiation during Sesbania rostrata stem nodule development.</title>
        <authorList>
            <person name="Liu CT."/>
            <person name="Lee KB."/>
            <person name="Wang YS."/>
            <person name="Peng MH."/>
            <person name="Lee KT."/>
            <person name="Suzuki S."/>
            <person name="Suzuki T."/>
            <person name="Oyaizu H."/>
        </authorList>
    </citation>
    <scope>NUCLEOTIDE SEQUENCE [LARGE SCALE GENOMIC DNA]</scope>
    <source>
        <strain evidence="3">ATCC 43989 / DSM 5975 / JCM 20966 / LMG 6465 / NBRC 14845 / NCIMB 13405 / ORS 571</strain>
    </source>
</reference>
<dbReference type="Pfam" id="PF01425">
    <property type="entry name" value="Amidase"/>
    <property type="match status" value="1"/>
</dbReference>
<dbReference type="AlphaFoldDB" id="A8IAX8"/>
<dbReference type="SUPFAM" id="SSF75304">
    <property type="entry name" value="Amidase signature (AS) enzymes"/>
    <property type="match status" value="1"/>
</dbReference>
<dbReference type="HOGENOM" id="CLU_009600_0_4_5"/>
<organism evidence="2 3">
    <name type="scientific">Azorhizobium caulinodans (strain ATCC 43989 / DSM 5975 / JCM 20966 / LMG 6465 / NBRC 14845 / NCIMB 13405 / ORS 571)</name>
    <dbReference type="NCBI Taxonomy" id="438753"/>
    <lineage>
        <taxon>Bacteria</taxon>
        <taxon>Pseudomonadati</taxon>
        <taxon>Pseudomonadota</taxon>
        <taxon>Alphaproteobacteria</taxon>
        <taxon>Hyphomicrobiales</taxon>
        <taxon>Xanthobacteraceae</taxon>
        <taxon>Azorhizobium</taxon>
    </lineage>
</organism>
<dbReference type="EMBL" id="AP009384">
    <property type="protein sequence ID" value="BAF88576.1"/>
    <property type="molecule type" value="Genomic_DNA"/>
</dbReference>
<dbReference type="Proteomes" id="UP000000270">
    <property type="component" value="Chromosome"/>
</dbReference>
<dbReference type="NCBIfam" id="NF004816">
    <property type="entry name" value="PRK06170.1"/>
    <property type="match status" value="1"/>
</dbReference>
<evidence type="ECO:0000313" key="2">
    <source>
        <dbReference type="EMBL" id="BAF88576.1"/>
    </source>
</evidence>
<reference evidence="3" key="2">
    <citation type="submission" date="2007-04" db="EMBL/GenBank/DDBJ databases">
        <title>Complete genome sequence of the nitrogen-fixing bacterium Azorhizobium caulinodans ORS571.</title>
        <authorList>
            <person name="Lee K.B."/>
            <person name="Backer P.D."/>
            <person name="Aono T."/>
            <person name="Liu C.T."/>
            <person name="Suzuki S."/>
            <person name="Suzuki T."/>
            <person name="Kaneko T."/>
            <person name="Yamada M."/>
            <person name="Tabata S."/>
            <person name="Kupfer D.M."/>
            <person name="Najar F.Z."/>
            <person name="Wiley G.B."/>
            <person name="Roe B."/>
            <person name="Binnewies T."/>
            <person name="Ussery D."/>
            <person name="Vereecke D."/>
            <person name="Gevers D."/>
            <person name="Holsters M."/>
            <person name="Oyaizu H."/>
        </authorList>
    </citation>
    <scope>NUCLEOTIDE SEQUENCE [LARGE SCALE GENOMIC DNA]</scope>
    <source>
        <strain evidence="3">ATCC 43989 / DSM 5975 / JCM 20966 / LMG 6465 / NBRC 14845 / NCIMB 13405 / ORS 571</strain>
    </source>
</reference>
<dbReference type="KEGG" id="azc:AZC_2578"/>
<dbReference type="eggNOG" id="COG0154">
    <property type="taxonomic scope" value="Bacteria"/>
</dbReference>
<dbReference type="Gene3D" id="3.90.1300.10">
    <property type="entry name" value="Amidase signature (AS) domain"/>
    <property type="match status" value="1"/>
</dbReference>
<feature type="domain" description="Amidase" evidence="1">
    <location>
        <begin position="38"/>
        <end position="473"/>
    </location>
</feature>
<dbReference type="PIRSF" id="PIRSF001221">
    <property type="entry name" value="Amidase_fungi"/>
    <property type="match status" value="1"/>
</dbReference>
<dbReference type="InterPro" id="IPR052739">
    <property type="entry name" value="FAAH2"/>
</dbReference>
<reference evidence="2 3" key="3">
    <citation type="journal article" date="2008" name="BMC Genomics">
        <title>The genome of the versatile nitrogen fixer Azorhizobium caulinodans ORS571.</title>
        <authorList>
            <person name="Lee KB."/>
            <person name="Backer P.D."/>
            <person name="Aono T."/>
            <person name="Liu CT."/>
            <person name="Suzuki S."/>
            <person name="Suzuki T."/>
            <person name="Kaneko T."/>
            <person name="Yamada M."/>
            <person name="Tabata S."/>
            <person name="Kupfer D.M."/>
            <person name="Najar F.Z."/>
            <person name="Wiley G.B."/>
            <person name="Roe B."/>
            <person name="Binnewies T.T."/>
            <person name="Ussery D.W."/>
            <person name="D'Haeze W."/>
            <person name="Herder J.D."/>
            <person name="Gevers D."/>
            <person name="Vereecke D."/>
            <person name="Holsters M."/>
            <person name="Oyaizu H."/>
        </authorList>
    </citation>
    <scope>NUCLEOTIDE SEQUENCE [LARGE SCALE GENOMIC DNA]</scope>
    <source>
        <strain evidence="3">ATCC 43989 / DSM 5975 / JCM 20966 / LMG 6465 / NBRC 14845 / NCIMB 13405 / ORS 571</strain>
    </source>
</reference>
<accession>A8IAX8</accession>
<reference evidence="2 3" key="1">
    <citation type="journal article" date="2007" name="Appl. Environ. Microbiol.">
        <title>Rhizobial factors required for stem nodule maturation and maintenance in Sesbania rostrata-Azorhizobium caulinodans ORS571 symbiosis.</title>
        <authorList>
            <person name="Suzuki S."/>
            <person name="Aono T."/>
            <person name="Lee KB."/>
            <person name="Suzuki T."/>
            <person name="Liu CT."/>
            <person name="Miwa H."/>
            <person name="Wakao S."/>
            <person name="Iki T."/>
            <person name="Oyaizu H."/>
        </authorList>
    </citation>
    <scope>NUCLEOTIDE SEQUENCE [LARGE SCALE GENOMIC DNA]</scope>
    <source>
        <strain evidence="3">ATCC 43989 / DSM 5975 / JCM 20966 / LMG 6465 / NBRC 14845 / NCIMB 13405 / ORS 571</strain>
    </source>
</reference>
<dbReference type="STRING" id="438753.AZC_2578"/>
<dbReference type="InterPro" id="IPR036928">
    <property type="entry name" value="AS_sf"/>
</dbReference>
<dbReference type="PANTHER" id="PTHR43372">
    <property type="entry name" value="FATTY-ACID AMIDE HYDROLASE"/>
    <property type="match status" value="1"/>
</dbReference>
<keyword evidence="3" id="KW-1185">Reference proteome</keyword>
<evidence type="ECO:0000313" key="3">
    <source>
        <dbReference type="Proteomes" id="UP000000270"/>
    </source>
</evidence>
<name>A8IAX8_AZOC5</name>
<reference evidence="2 3" key="4">
    <citation type="journal article" date="2009" name="Appl. Environ. Microbiol.">
        <title>Comparative genome-wide transcriptional profiling of Azorhizobium caulinodans ORS571 grown under free-living and symbiotic conditions.</title>
        <authorList>
            <person name="Tsukada S."/>
            <person name="Aono T."/>
            <person name="Akiba N."/>
            <person name="Lee KB."/>
            <person name="Liu CT."/>
            <person name="Toyazaki H."/>
            <person name="Oyaizu H."/>
        </authorList>
    </citation>
    <scope>NUCLEOTIDE SEQUENCE [LARGE SCALE GENOMIC DNA]</scope>
    <source>
        <strain evidence="3">ATCC 43989 / DSM 5975 / JCM 20966 / LMG 6465 / NBRC 14845 / NCIMB 13405 / ORS 571</strain>
    </source>
</reference>
<gene>
    <name evidence="2" type="ordered locus">AZC_2578</name>
</gene>
<proteinExistence type="predicted"/>
<dbReference type="GO" id="GO:0012505">
    <property type="term" value="C:endomembrane system"/>
    <property type="evidence" value="ECO:0007669"/>
    <property type="project" value="TreeGrafter"/>
</dbReference>
<sequence length="495" mass="52638">MSMTRSDTILPAPEALAFASAIDLLEALRRGDVTSRALLELYLGRIERHNPALNAVIFLEAEAARARADAADAARARGESWGPLHGLPMTVKESHHIAGWPTTWGDPATADFRPEATGVVVQRLLDAGAIVFGKTNVPIHLLDWQSYNAIHGTTHNPWRRGVTPGGSSGGSAVALAAGFTAAELGSDAGGSVRMPAHFCGVFGHRPSIHVVPQAGNDRPGSTIGNEVSTSGPMARSAGDLDLLLGILAGPAGPDAIAWRLELPEPRARKLTDFRVAVLYGSSIAEVDEAYASRLRALVERLRAEGVNVNDNARPDFDDAEHHHVLLQVLRGAASARPPQAAVDAALARLKTTAADDHSYVAESDRALTQSHRAWLGIQERRAAIQRAWASFFESYDVLLAPATTGAAFPLDEDRPREARTLTINGRQADYNDQLFWAGIATLAGLPASVAPIGETADGLPVGVQIVGPYLEDRTPIAFAAALEALYGFRRPPGLD</sequence>
<evidence type="ECO:0000259" key="1">
    <source>
        <dbReference type="Pfam" id="PF01425"/>
    </source>
</evidence>
<dbReference type="PANTHER" id="PTHR43372:SF4">
    <property type="entry name" value="FATTY-ACID AMIDE HYDROLASE 2"/>
    <property type="match status" value="1"/>
</dbReference>